<feature type="domain" description="TRAP C4-dicarboxylate transport system permease DctM subunit" evidence="2">
    <location>
        <begin position="127"/>
        <end position="554"/>
    </location>
</feature>
<dbReference type="Proteomes" id="UP000269883">
    <property type="component" value="Chromosome"/>
</dbReference>
<dbReference type="PANTHER" id="PTHR43849:SF2">
    <property type="entry name" value="BLL3936 PROTEIN"/>
    <property type="match status" value="1"/>
</dbReference>
<evidence type="ECO:0000259" key="2">
    <source>
        <dbReference type="Pfam" id="PF06808"/>
    </source>
</evidence>
<feature type="transmembrane region" description="Helical" evidence="1">
    <location>
        <begin position="117"/>
        <end position="134"/>
    </location>
</feature>
<feature type="transmembrane region" description="Helical" evidence="1">
    <location>
        <begin position="479"/>
        <end position="506"/>
    </location>
</feature>
<feature type="transmembrane region" description="Helical" evidence="1">
    <location>
        <begin position="311"/>
        <end position="332"/>
    </location>
</feature>
<sequence length="641" mass="68492">MATEIRADGVKKDLGGETLAVKRELSGFTSSFIYWVGVICSLFHIWVNTVGVMPEIQRNALHYGFVLLMGFIMFPMLRKHARATLPLDWALGLLSFGVALYLVLFEDALHARNEVPLLIDLVAAGVAIVLMLEITRRTTGLLIPVLAMIFLGYGLGGGQYLEGLWHFPGVTVPRMLYRMYFAPDGIFGTIATISSTFVFLFVLFAAFLLKSGAGEFIIRLALSLMGHSVGGPAKMAVFASGIMGSVSGSAVANTVGTGSITIPMMKRIGFSPRFAGGVEAAASTGGQLMPPIMGAGAFIMSQWTQISYLKIVGVAFIPALMYFLSVAFFIHLRARKRGLKPMAEADIPRLREVLKEGWNFFIPIAALIGLLMYGFTPTFAACGGIAAIVVASWLNPRTRMGGKDILDALSSGGRNMVTTGVILLCSGIVIGVVLMVGMGIKFSMLITEISGGSLILTIVLVALASLILGMGLPVTASYIVLAVLAAPAMQMLGVSLLAAHMLIFWYSQDANVTPPVCLAAYSAAGIAGSGPLETGIESWKLAKGLYLIPLLFCYTPILFEGPLWQVAEAALTGTAGLFCFAVFFEGFCHRLLNWGWRLAYFGCAVLLLWPEMATHGLGVVLLLAFTVVGRAAAKKMEAHPA</sequence>
<feature type="transmembrane region" description="Helical" evidence="1">
    <location>
        <begin position="185"/>
        <end position="209"/>
    </location>
</feature>
<feature type="transmembrane region" description="Helical" evidence="1">
    <location>
        <begin position="60"/>
        <end position="77"/>
    </location>
</feature>
<proteinExistence type="predicted"/>
<feature type="transmembrane region" description="Helical" evidence="1">
    <location>
        <begin position="353"/>
        <end position="372"/>
    </location>
</feature>
<dbReference type="Pfam" id="PF06808">
    <property type="entry name" value="DctM"/>
    <property type="match status" value="1"/>
</dbReference>
<feature type="transmembrane region" description="Helical" evidence="1">
    <location>
        <begin position="615"/>
        <end position="633"/>
    </location>
</feature>
<protein>
    <submittedName>
        <fullName evidence="3">TRAP transporter 4TM/12TM fusion protein</fullName>
    </submittedName>
</protein>
<feature type="transmembrane region" description="Helical" evidence="1">
    <location>
        <begin position="565"/>
        <end position="584"/>
    </location>
</feature>
<reference evidence="3 4" key="1">
    <citation type="journal article" date="2018" name="Sci. Adv.">
        <title>Multi-heme cytochromes provide a pathway for survival in energy-limited environments.</title>
        <authorList>
            <person name="Deng X."/>
            <person name="Dohmae N."/>
            <person name="Nealson K.H."/>
            <person name="Hashimoto K."/>
            <person name="Okamoto A."/>
        </authorList>
    </citation>
    <scope>NUCLEOTIDE SEQUENCE [LARGE SCALE GENOMIC DNA]</scope>
    <source>
        <strain evidence="3 4">IS5</strain>
    </source>
</reference>
<feature type="transmembrane region" description="Helical" evidence="1">
    <location>
        <begin position="512"/>
        <end position="529"/>
    </location>
</feature>
<evidence type="ECO:0000256" key="1">
    <source>
        <dbReference type="SAM" id="Phobius"/>
    </source>
</evidence>
<feature type="transmembrane region" description="Helical" evidence="1">
    <location>
        <begin position="32"/>
        <end position="54"/>
    </location>
</feature>
<feature type="transmembrane region" description="Helical" evidence="1">
    <location>
        <begin position="141"/>
        <end position="161"/>
    </location>
</feature>
<gene>
    <name evidence="3" type="ORF">DFE_0309</name>
</gene>
<evidence type="ECO:0000313" key="3">
    <source>
        <dbReference type="EMBL" id="BBD07035.1"/>
    </source>
</evidence>
<dbReference type="InterPro" id="IPR010656">
    <property type="entry name" value="DctM"/>
</dbReference>
<feature type="transmembrane region" description="Helical" evidence="1">
    <location>
        <begin position="416"/>
        <end position="440"/>
    </location>
</feature>
<dbReference type="OrthoDB" id="9759894at2"/>
<dbReference type="InterPro" id="IPR011853">
    <property type="entry name" value="TRAP_DctM-Dct_fused"/>
</dbReference>
<name>A0A2Z6AV14_9BACT</name>
<dbReference type="KEGG" id="dfl:DFE_0309"/>
<keyword evidence="1" id="KW-1133">Transmembrane helix</keyword>
<dbReference type="EMBL" id="AP017378">
    <property type="protein sequence ID" value="BBD07035.1"/>
    <property type="molecule type" value="Genomic_DNA"/>
</dbReference>
<keyword evidence="1" id="KW-0472">Membrane</keyword>
<dbReference type="PANTHER" id="PTHR43849">
    <property type="entry name" value="BLL3936 PROTEIN"/>
    <property type="match status" value="1"/>
</dbReference>
<evidence type="ECO:0000313" key="4">
    <source>
        <dbReference type="Proteomes" id="UP000269883"/>
    </source>
</evidence>
<dbReference type="RefSeq" id="WP_126375889.1">
    <property type="nucleotide sequence ID" value="NZ_AP017378.1"/>
</dbReference>
<keyword evidence="4" id="KW-1185">Reference proteome</keyword>
<dbReference type="NCBIfam" id="TIGR02123">
    <property type="entry name" value="TRAP_fused"/>
    <property type="match status" value="1"/>
</dbReference>
<dbReference type="AlphaFoldDB" id="A0A2Z6AV14"/>
<keyword evidence="1" id="KW-0812">Transmembrane</keyword>
<feature type="transmembrane region" description="Helical" evidence="1">
    <location>
        <begin position="541"/>
        <end position="559"/>
    </location>
</feature>
<feature type="transmembrane region" description="Helical" evidence="1">
    <location>
        <begin position="89"/>
        <end position="105"/>
    </location>
</feature>
<organism evidence="3 4">
    <name type="scientific">Desulfovibrio ferrophilus</name>
    <dbReference type="NCBI Taxonomy" id="241368"/>
    <lineage>
        <taxon>Bacteria</taxon>
        <taxon>Pseudomonadati</taxon>
        <taxon>Thermodesulfobacteriota</taxon>
        <taxon>Desulfovibrionia</taxon>
        <taxon>Desulfovibrionales</taxon>
        <taxon>Desulfovibrionaceae</taxon>
        <taxon>Desulfovibrio</taxon>
    </lineage>
</organism>
<accession>A0A2Z6AV14</accession>
<feature type="transmembrane region" description="Helical" evidence="1">
    <location>
        <begin position="452"/>
        <end position="472"/>
    </location>
</feature>